<keyword evidence="4" id="KW-1185">Reference proteome</keyword>
<dbReference type="PANTHER" id="PTHR38038">
    <property type="entry name" value="PENICILLIN-BINDING PROTEIN ACTIVATOR LPOA"/>
    <property type="match status" value="1"/>
</dbReference>
<organism evidence="3 4">
    <name type="scientific">Lysobacter soyae</name>
    <dbReference type="NCBI Taxonomy" id="2764185"/>
    <lineage>
        <taxon>Bacteria</taxon>
        <taxon>Pseudomonadati</taxon>
        <taxon>Pseudomonadota</taxon>
        <taxon>Gammaproteobacteria</taxon>
        <taxon>Lysobacterales</taxon>
        <taxon>Lysobacteraceae</taxon>
        <taxon>Lysobacter</taxon>
    </lineage>
</organism>
<evidence type="ECO:0000313" key="4">
    <source>
        <dbReference type="Proteomes" id="UP000824755"/>
    </source>
</evidence>
<evidence type="ECO:0000313" key="3">
    <source>
        <dbReference type="EMBL" id="QYR52686.1"/>
    </source>
</evidence>
<dbReference type="InterPro" id="IPR028082">
    <property type="entry name" value="Peripla_BP_I"/>
</dbReference>
<dbReference type="CDD" id="cd06339">
    <property type="entry name" value="PBP1_YraM_LppC_lipoprotein-like"/>
    <property type="match status" value="1"/>
</dbReference>
<protein>
    <submittedName>
        <fullName evidence="3">Penicillin-binding protein activator</fullName>
    </submittedName>
</protein>
<dbReference type="Gene3D" id="3.40.50.2300">
    <property type="match status" value="2"/>
</dbReference>
<dbReference type="EMBL" id="CP080544">
    <property type="protein sequence ID" value="QYR52686.1"/>
    <property type="molecule type" value="Genomic_DNA"/>
</dbReference>
<feature type="chain" id="PRO_5046327484" evidence="2">
    <location>
        <begin position="23"/>
        <end position="373"/>
    </location>
</feature>
<keyword evidence="1" id="KW-0472">Membrane</keyword>
<dbReference type="RefSeq" id="WP_220379471.1">
    <property type="nucleotide sequence ID" value="NZ_CP080544.1"/>
</dbReference>
<sequence length="373" mass="38873">MRPVTLKLSAVIAATMLLGACAGTRTVNIAPKAADVVRNTTLYDMSKRAPADRDGYQPPNKLAVLLPLSGSAATAAKPVRDGFLAAYYNEKRARPPVKFYDTAQGVSAAYAKAVADGSDYVVGPLLKDEVSSLFAKPDAELTVPVLALNRAQAATPAGSLSFALTPEDEAIAVANAMRTANLKHVLVFTSSDATQRRAANAFSAQYKLQNAHASAPVLVNPKSDTLQADLAAAIAAETQAGGKIDGVFFSARGDVVRAVIPLLAGTAVATAPRMATSQIQLGNAGATNMALLDGIQFPLDYDVESQGAGKAASRLRDFGSDAWLITAFLGRIASGEFRLNGATGKLGLNNTGLIVRDPEWSVYRNGVPVSTGR</sequence>
<evidence type="ECO:0000256" key="1">
    <source>
        <dbReference type="ARBA" id="ARBA00023136"/>
    </source>
</evidence>
<dbReference type="SUPFAM" id="SSF53822">
    <property type="entry name" value="Periplasmic binding protein-like I"/>
    <property type="match status" value="1"/>
</dbReference>
<reference evidence="3 4" key="1">
    <citation type="submission" date="2021-08" db="EMBL/GenBank/DDBJ databases">
        <title>Lysobacter sp. strain CJ11 Genome sequencing and assembly.</title>
        <authorList>
            <person name="Kim I."/>
        </authorList>
    </citation>
    <scope>NUCLEOTIDE SEQUENCE [LARGE SCALE GENOMIC DNA]</scope>
    <source>
        <strain evidence="3 4">CJ11</strain>
    </source>
</reference>
<accession>A0ABX8WP28</accession>
<gene>
    <name evidence="3" type="ORF">H8L67_08885</name>
</gene>
<name>A0ABX8WP28_9GAMM</name>
<dbReference type="InterPro" id="IPR007443">
    <property type="entry name" value="LpoA"/>
</dbReference>
<keyword evidence="2" id="KW-0732">Signal</keyword>
<dbReference type="PROSITE" id="PS51257">
    <property type="entry name" value="PROKAR_LIPOPROTEIN"/>
    <property type="match status" value="1"/>
</dbReference>
<dbReference type="PANTHER" id="PTHR38038:SF1">
    <property type="entry name" value="PENICILLIN-BINDING PROTEIN ACTIVATOR LPOA"/>
    <property type="match status" value="1"/>
</dbReference>
<proteinExistence type="predicted"/>
<evidence type="ECO:0000256" key="2">
    <source>
        <dbReference type="SAM" id="SignalP"/>
    </source>
</evidence>
<dbReference type="Pfam" id="PF04348">
    <property type="entry name" value="LppC"/>
    <property type="match status" value="1"/>
</dbReference>
<dbReference type="Proteomes" id="UP000824755">
    <property type="component" value="Chromosome"/>
</dbReference>
<feature type="signal peptide" evidence="2">
    <location>
        <begin position="1"/>
        <end position="22"/>
    </location>
</feature>